<reference evidence="10" key="1">
    <citation type="journal article" date="2014" name="Int. J. Syst. Evol. Microbiol.">
        <title>Complete genome sequence of Corynebacterium casei LMG S-19264T (=DSM 44701T), isolated from a smear-ripened cheese.</title>
        <authorList>
            <consortium name="US DOE Joint Genome Institute (JGI-PGF)"/>
            <person name="Walter F."/>
            <person name="Albersmeier A."/>
            <person name="Kalinowski J."/>
            <person name="Ruckert C."/>
        </authorList>
    </citation>
    <scope>NUCLEOTIDE SEQUENCE</scope>
    <source>
        <strain evidence="10">VKM Ac-1069</strain>
    </source>
</reference>
<comment type="caution">
    <text evidence="10">The sequence shown here is derived from an EMBL/GenBank/DDBJ whole genome shotgun (WGS) entry which is preliminary data.</text>
</comment>
<evidence type="ECO:0000256" key="4">
    <source>
        <dbReference type="ARBA" id="ARBA00022679"/>
    </source>
</evidence>
<dbReference type="RefSeq" id="WP_051737000.1">
    <property type="nucleotide sequence ID" value="NZ_BAAAUZ010000015.1"/>
</dbReference>
<proteinExistence type="predicted"/>
<gene>
    <name evidence="10" type="ORF">GCM10017577_00100</name>
</gene>
<dbReference type="Pfam" id="PF13231">
    <property type="entry name" value="PMT_2"/>
    <property type="match status" value="1"/>
</dbReference>
<evidence type="ECO:0000256" key="6">
    <source>
        <dbReference type="ARBA" id="ARBA00022989"/>
    </source>
</evidence>
<dbReference type="PANTHER" id="PTHR33908">
    <property type="entry name" value="MANNOSYLTRANSFERASE YKCB-RELATED"/>
    <property type="match status" value="1"/>
</dbReference>
<feature type="transmembrane region" description="Helical" evidence="8">
    <location>
        <begin position="21"/>
        <end position="43"/>
    </location>
</feature>
<feature type="transmembrane region" description="Helical" evidence="8">
    <location>
        <begin position="109"/>
        <end position="130"/>
    </location>
</feature>
<keyword evidence="4" id="KW-0808">Transferase</keyword>
<evidence type="ECO:0000313" key="11">
    <source>
        <dbReference type="Proteomes" id="UP001143463"/>
    </source>
</evidence>
<dbReference type="GO" id="GO:0009103">
    <property type="term" value="P:lipopolysaccharide biosynthetic process"/>
    <property type="evidence" value="ECO:0007669"/>
    <property type="project" value="UniProtKB-ARBA"/>
</dbReference>
<feature type="transmembrane region" description="Helical" evidence="8">
    <location>
        <begin position="229"/>
        <end position="246"/>
    </location>
</feature>
<feature type="transmembrane region" description="Helical" evidence="8">
    <location>
        <begin position="163"/>
        <end position="181"/>
    </location>
</feature>
<keyword evidence="5 8" id="KW-0812">Transmembrane</keyword>
<protein>
    <recommendedName>
        <fullName evidence="9">Glycosyltransferase RgtA/B/C/D-like domain-containing protein</fullName>
    </recommendedName>
</protein>
<dbReference type="Proteomes" id="UP001143463">
    <property type="component" value="Unassembled WGS sequence"/>
</dbReference>
<organism evidence="10 11">
    <name type="scientific">Pseudonocardia halophobica</name>
    <dbReference type="NCBI Taxonomy" id="29401"/>
    <lineage>
        <taxon>Bacteria</taxon>
        <taxon>Bacillati</taxon>
        <taxon>Actinomycetota</taxon>
        <taxon>Actinomycetes</taxon>
        <taxon>Pseudonocardiales</taxon>
        <taxon>Pseudonocardiaceae</taxon>
        <taxon>Pseudonocardia</taxon>
    </lineage>
</organism>
<evidence type="ECO:0000256" key="3">
    <source>
        <dbReference type="ARBA" id="ARBA00022676"/>
    </source>
</evidence>
<dbReference type="InterPro" id="IPR038731">
    <property type="entry name" value="RgtA/B/C-like"/>
</dbReference>
<keyword evidence="11" id="KW-1185">Reference proteome</keyword>
<sequence>MQLDIDRPPTAVAPERPRPDLLGRVAVLVLGVVTVLSVVRAFGPLTYPGDIWRQSDTASMARNYAEHGLNLFMPQINWGGNGPGYVESELPIMPWLTGILYTLFGDHEFLGRLVSLAFMLLATAAFWGLAKRILPPTAARWALIAWAVSPAFMRWGTAFMPEATVLAFTLLALLAFCRWLQEDRPGWLVAAAGAVSLAGLAKPTSLHVGLVMALWLLLAARDRLRRPSVYLAGLAALVLPALWLRHASGLYETYGNTFGVISGGDDKFGNLAMWLGADFYLGNLRSEVLFIYGVVGVPFALLGAVWLWRLRRGAPAAPFLLAGAVALVVYYFAVGRYSGSDLGIQYHVYSLPYAAVATGIGVVAAQRLLRDRLGPRLVAALGVLTVLALGAQSVNVFRQSFDPDAGALGTCATQLAAVSRPGDLVVVGTDSTTTMDGVANNYQEPVILYRADRYGWVLAADQYDPARLAGMQAQGARWFVNPVPGQLTGPLASWLRDNAEQVRTSAFDGCDVWALRGAS</sequence>
<dbReference type="PANTHER" id="PTHR33908:SF11">
    <property type="entry name" value="MEMBRANE PROTEIN"/>
    <property type="match status" value="1"/>
</dbReference>
<feature type="transmembrane region" description="Helical" evidence="8">
    <location>
        <begin position="187"/>
        <end position="217"/>
    </location>
</feature>
<comment type="subcellular location">
    <subcellularLocation>
        <location evidence="1">Cell membrane</location>
        <topology evidence="1">Multi-pass membrane protein</topology>
    </subcellularLocation>
</comment>
<evidence type="ECO:0000313" key="10">
    <source>
        <dbReference type="EMBL" id="GLL08870.1"/>
    </source>
</evidence>
<dbReference type="AlphaFoldDB" id="A0A9W6KYN8"/>
<keyword evidence="7 8" id="KW-0472">Membrane</keyword>
<keyword evidence="6 8" id="KW-1133">Transmembrane helix</keyword>
<reference evidence="10" key="2">
    <citation type="submission" date="2023-01" db="EMBL/GenBank/DDBJ databases">
        <authorList>
            <person name="Sun Q."/>
            <person name="Evtushenko L."/>
        </authorList>
    </citation>
    <scope>NUCLEOTIDE SEQUENCE</scope>
    <source>
        <strain evidence="10">VKM Ac-1069</strain>
    </source>
</reference>
<evidence type="ECO:0000256" key="2">
    <source>
        <dbReference type="ARBA" id="ARBA00022475"/>
    </source>
</evidence>
<feature type="transmembrane region" description="Helical" evidence="8">
    <location>
        <begin position="346"/>
        <end position="365"/>
    </location>
</feature>
<feature type="transmembrane region" description="Helical" evidence="8">
    <location>
        <begin position="289"/>
        <end position="308"/>
    </location>
</feature>
<accession>A0A9W6KYN8</accession>
<dbReference type="EMBL" id="BSFQ01000001">
    <property type="protein sequence ID" value="GLL08870.1"/>
    <property type="molecule type" value="Genomic_DNA"/>
</dbReference>
<dbReference type="GO" id="GO:0005886">
    <property type="term" value="C:plasma membrane"/>
    <property type="evidence" value="ECO:0007669"/>
    <property type="project" value="UniProtKB-SubCell"/>
</dbReference>
<dbReference type="InterPro" id="IPR050297">
    <property type="entry name" value="LipidA_mod_glycosyltrf_83"/>
</dbReference>
<keyword evidence="3" id="KW-0328">Glycosyltransferase</keyword>
<evidence type="ECO:0000256" key="8">
    <source>
        <dbReference type="SAM" id="Phobius"/>
    </source>
</evidence>
<feature type="domain" description="Glycosyltransferase RgtA/B/C/D-like" evidence="9">
    <location>
        <begin position="91"/>
        <end position="241"/>
    </location>
</feature>
<keyword evidence="2" id="KW-1003">Cell membrane</keyword>
<feature type="transmembrane region" description="Helical" evidence="8">
    <location>
        <begin position="377"/>
        <end position="397"/>
    </location>
</feature>
<evidence type="ECO:0000256" key="7">
    <source>
        <dbReference type="ARBA" id="ARBA00023136"/>
    </source>
</evidence>
<evidence type="ECO:0000259" key="9">
    <source>
        <dbReference type="Pfam" id="PF13231"/>
    </source>
</evidence>
<evidence type="ECO:0000256" key="5">
    <source>
        <dbReference type="ARBA" id="ARBA00022692"/>
    </source>
</evidence>
<evidence type="ECO:0000256" key="1">
    <source>
        <dbReference type="ARBA" id="ARBA00004651"/>
    </source>
</evidence>
<name>A0A9W6KYN8_9PSEU</name>
<dbReference type="GO" id="GO:0016763">
    <property type="term" value="F:pentosyltransferase activity"/>
    <property type="evidence" value="ECO:0007669"/>
    <property type="project" value="TreeGrafter"/>
</dbReference>
<feature type="transmembrane region" description="Helical" evidence="8">
    <location>
        <begin position="315"/>
        <end position="334"/>
    </location>
</feature>